<dbReference type="EMBL" id="VSRR010006272">
    <property type="protein sequence ID" value="MPC44411.1"/>
    <property type="molecule type" value="Genomic_DNA"/>
</dbReference>
<proteinExistence type="predicted"/>
<dbReference type="Proteomes" id="UP000324222">
    <property type="component" value="Unassembled WGS sequence"/>
</dbReference>
<evidence type="ECO:0000313" key="3">
    <source>
        <dbReference type="Proteomes" id="UP000324222"/>
    </source>
</evidence>
<evidence type="ECO:0000313" key="2">
    <source>
        <dbReference type="EMBL" id="MPC44411.1"/>
    </source>
</evidence>
<reference evidence="2 3" key="1">
    <citation type="submission" date="2019-05" db="EMBL/GenBank/DDBJ databases">
        <title>Another draft genome of Portunus trituberculatus and its Hox gene families provides insights of decapod evolution.</title>
        <authorList>
            <person name="Jeong J.-H."/>
            <person name="Song I."/>
            <person name="Kim S."/>
            <person name="Choi T."/>
            <person name="Kim D."/>
            <person name="Ryu S."/>
            <person name="Kim W."/>
        </authorList>
    </citation>
    <scope>NUCLEOTIDE SEQUENCE [LARGE SCALE GENOMIC DNA]</scope>
    <source>
        <tissue evidence="2">Muscle</tissue>
    </source>
</reference>
<organism evidence="2 3">
    <name type="scientific">Portunus trituberculatus</name>
    <name type="common">Swimming crab</name>
    <name type="synonym">Neptunus trituberculatus</name>
    <dbReference type="NCBI Taxonomy" id="210409"/>
    <lineage>
        <taxon>Eukaryota</taxon>
        <taxon>Metazoa</taxon>
        <taxon>Ecdysozoa</taxon>
        <taxon>Arthropoda</taxon>
        <taxon>Crustacea</taxon>
        <taxon>Multicrustacea</taxon>
        <taxon>Malacostraca</taxon>
        <taxon>Eumalacostraca</taxon>
        <taxon>Eucarida</taxon>
        <taxon>Decapoda</taxon>
        <taxon>Pleocyemata</taxon>
        <taxon>Brachyura</taxon>
        <taxon>Eubrachyura</taxon>
        <taxon>Portunoidea</taxon>
        <taxon>Portunidae</taxon>
        <taxon>Portuninae</taxon>
        <taxon>Portunus</taxon>
    </lineage>
</organism>
<feature type="region of interest" description="Disordered" evidence="1">
    <location>
        <begin position="49"/>
        <end position="109"/>
    </location>
</feature>
<accession>A0A5B7FB97</accession>
<feature type="compositionally biased region" description="Basic residues" evidence="1">
    <location>
        <begin position="58"/>
        <end position="71"/>
    </location>
</feature>
<name>A0A5B7FB97_PORTR</name>
<comment type="caution">
    <text evidence="2">The sequence shown here is derived from an EMBL/GenBank/DDBJ whole genome shotgun (WGS) entry which is preliminary data.</text>
</comment>
<gene>
    <name evidence="2" type="ORF">E2C01_038084</name>
</gene>
<evidence type="ECO:0000256" key="1">
    <source>
        <dbReference type="SAM" id="MobiDB-lite"/>
    </source>
</evidence>
<dbReference type="AlphaFoldDB" id="A0A5B7FB97"/>
<keyword evidence="3" id="KW-1185">Reference proteome</keyword>
<sequence length="109" mass="12222">MKAEVECQILVDDLTQTDSFGSVEEATAASRIITLSQFTAWRQRVADKIRTPQNQAAHRLRKPLPRVRKPNLHSDRGQDSNLCARRPLGHQSTHGSTVPRRASSFETST</sequence>
<protein>
    <submittedName>
        <fullName evidence="2">Uncharacterized protein</fullName>
    </submittedName>
</protein>